<name>A0A286TXR0_9BACT</name>
<dbReference type="Proteomes" id="UP000218542">
    <property type="component" value="Unassembled WGS sequence"/>
</dbReference>
<proteinExistence type="predicted"/>
<evidence type="ECO:0000313" key="2">
    <source>
        <dbReference type="Proteomes" id="UP000218542"/>
    </source>
</evidence>
<dbReference type="EMBL" id="BAOS01000013">
    <property type="protein sequence ID" value="GAX60689.1"/>
    <property type="molecule type" value="Genomic_DNA"/>
</dbReference>
<dbReference type="AlphaFoldDB" id="A0A286TXR0"/>
<comment type="caution">
    <text evidence="1">The sequence shown here is derived from an EMBL/GenBank/DDBJ whole genome shotgun (WGS) entry which is preliminary data.</text>
</comment>
<gene>
    <name evidence="1" type="ORF">SCALIN_C13_0206</name>
</gene>
<organism evidence="1 2">
    <name type="scientific">Candidatus Scalindua japonica</name>
    <dbReference type="NCBI Taxonomy" id="1284222"/>
    <lineage>
        <taxon>Bacteria</taxon>
        <taxon>Pseudomonadati</taxon>
        <taxon>Planctomycetota</taxon>
        <taxon>Candidatus Brocadiia</taxon>
        <taxon>Candidatus Brocadiales</taxon>
        <taxon>Candidatus Scalinduaceae</taxon>
        <taxon>Candidatus Scalindua</taxon>
    </lineage>
</organism>
<accession>A0A286TXR0</accession>
<evidence type="ECO:0000313" key="1">
    <source>
        <dbReference type="EMBL" id="GAX60689.1"/>
    </source>
</evidence>
<keyword evidence="2" id="KW-1185">Reference proteome</keyword>
<reference evidence="2" key="1">
    <citation type="journal article" date="2017" name="Environ. Microbiol. Rep.">
        <title>Genetic Diversity of Marine Anaerobic Ammonium-Oxidizing Bacteria as Revealed by Genomic and Proteomic Analyses of 'Candidatus Scalindua japonica'.</title>
        <authorList>
            <person name="Oshiki M."/>
            <person name="Mizuto K."/>
            <person name="Kimura Z."/>
            <person name="Kindaichi T."/>
            <person name="Satoh H."/>
            <person name="Okabe S."/>
        </authorList>
    </citation>
    <scope>NUCLEOTIDE SEQUENCE [LARGE SCALE GENOMIC DNA]</scope>
    <source>
        <strain evidence="2">husup-a2</strain>
    </source>
</reference>
<protein>
    <submittedName>
        <fullName evidence="1">Uncharacterized protein</fullName>
    </submittedName>
</protein>
<sequence length="281" mass="31848">MKVNIRNDEMFISSLVAGPAILPQLMMLLAKSSANEEDSVAFNEIIFDLNIGDVLCEKLNTKFQLCSYFHVVPQKSIVKDQAVWKLLEKKDKEVKDYSQIGVRLGIDTILEADVLSFGIKDPGIFSDPYVFMEIDVKMTTAAEGTVIWRDTVEARTEIGVSTLDFVDMVYTDTEYLRKKLEEVTDAVSELCIEKMGFDTNYTYLLEEDYIEKSKHKINVAEKLPELNLLRYENLITKAEYDEAKSNLIEKAKDRNAVVSVDTATDKTLSVDTAARINPEVK</sequence>